<dbReference type="Proteomes" id="UP000651050">
    <property type="component" value="Unassembled WGS sequence"/>
</dbReference>
<keyword evidence="3" id="KW-1185">Reference proteome</keyword>
<dbReference type="InterPro" id="IPR025402">
    <property type="entry name" value="DMP19_C"/>
</dbReference>
<gene>
    <name evidence="2" type="ORF">I5803_18795</name>
</gene>
<evidence type="ECO:0000313" key="2">
    <source>
        <dbReference type="EMBL" id="MBG9390084.1"/>
    </source>
</evidence>
<dbReference type="RefSeq" id="WP_196987843.1">
    <property type="nucleotide sequence ID" value="NZ_JADWYS010000001.1"/>
</dbReference>
<feature type="domain" description="DNA mimic protein DMP19 C-terminal" evidence="1">
    <location>
        <begin position="26"/>
        <end position="140"/>
    </location>
</feature>
<evidence type="ECO:0000259" key="1">
    <source>
        <dbReference type="Pfam" id="PF14300"/>
    </source>
</evidence>
<dbReference type="EMBL" id="JADWYS010000001">
    <property type="protein sequence ID" value="MBG9390084.1"/>
    <property type="molecule type" value="Genomic_DNA"/>
</dbReference>
<evidence type="ECO:0000313" key="3">
    <source>
        <dbReference type="Proteomes" id="UP000651050"/>
    </source>
</evidence>
<dbReference type="AlphaFoldDB" id="A0A931H7G0"/>
<name>A0A931H7G0_9BURK</name>
<comment type="caution">
    <text evidence="2">The sequence shown here is derived from an EMBL/GenBank/DDBJ whole genome shotgun (WGS) entry which is preliminary data.</text>
</comment>
<reference evidence="2" key="1">
    <citation type="submission" date="2020-11" db="EMBL/GenBank/DDBJ databases">
        <title>Bacterial whole genome sequence for Caenimonas sp. DR4.4.</title>
        <authorList>
            <person name="Le V."/>
            <person name="Ko S.-R."/>
            <person name="Ahn C.-Y."/>
            <person name="Oh H.-M."/>
        </authorList>
    </citation>
    <scope>NUCLEOTIDE SEQUENCE</scope>
    <source>
        <strain evidence="2">DR4.4</strain>
    </source>
</reference>
<protein>
    <submittedName>
        <fullName evidence="2">DUF4375 domain-containing protein</fullName>
    </submittedName>
</protein>
<accession>A0A931H7G0</accession>
<proteinExistence type="predicted"/>
<sequence>MSFEELQEFWQIAVDRLDAFGGDLAKLSQPLQTVLIVEAAQGIIDNGGLEYFFEADFPGNPPYSVFAEAFERVGAVAAAAGIEAAARMFPFEEPQLHEAKRQAWIESVKSDRSHEFVVLSWKLCGDESVFIKLAEYVERNRSAFAA</sequence>
<dbReference type="Pfam" id="PF14300">
    <property type="entry name" value="DMP19"/>
    <property type="match status" value="1"/>
</dbReference>
<dbReference type="Gene3D" id="1.20.1420.60">
    <property type="match status" value="1"/>
</dbReference>
<organism evidence="2 3">
    <name type="scientific">Caenimonas aquaedulcis</name>
    <dbReference type="NCBI Taxonomy" id="2793270"/>
    <lineage>
        <taxon>Bacteria</taxon>
        <taxon>Pseudomonadati</taxon>
        <taxon>Pseudomonadota</taxon>
        <taxon>Betaproteobacteria</taxon>
        <taxon>Burkholderiales</taxon>
        <taxon>Comamonadaceae</taxon>
        <taxon>Caenimonas</taxon>
    </lineage>
</organism>